<evidence type="ECO:0000313" key="1">
    <source>
        <dbReference type="EMBL" id="PDT20266.1"/>
    </source>
</evidence>
<gene>
    <name evidence="1" type="ORF">CO674_28665</name>
</gene>
<organism evidence="1 2">
    <name type="scientific">Rhizobium hidalgonense</name>
    <dbReference type="NCBI Taxonomy" id="1538159"/>
    <lineage>
        <taxon>Bacteria</taxon>
        <taxon>Pseudomonadati</taxon>
        <taxon>Pseudomonadota</taxon>
        <taxon>Alphaproteobacteria</taxon>
        <taxon>Hyphomicrobiales</taxon>
        <taxon>Rhizobiaceae</taxon>
        <taxon>Rhizobium/Agrobacterium group</taxon>
        <taxon>Rhizobium</taxon>
    </lineage>
</organism>
<dbReference type="Proteomes" id="UP000219914">
    <property type="component" value="Unassembled WGS sequence"/>
</dbReference>
<evidence type="ECO:0000313" key="2">
    <source>
        <dbReference type="Proteomes" id="UP000219914"/>
    </source>
</evidence>
<dbReference type="EMBL" id="NWSY01000028">
    <property type="protein sequence ID" value="PDT20266.1"/>
    <property type="molecule type" value="Genomic_DNA"/>
</dbReference>
<proteinExistence type="predicted"/>
<keyword evidence="2" id="KW-1185">Reference proteome</keyword>
<name>A0ABX4JKX7_9HYPH</name>
<accession>A0ABX4JKX7</accession>
<protein>
    <submittedName>
        <fullName evidence="1">Uncharacterized protein</fullName>
    </submittedName>
</protein>
<sequence length="117" mass="12676">MSPPARPAETASSAGGAWRCPCDRNKNCVTRAYPIVPLDLPNLPLNSGAIHIYGSHSYRTAPAIPFIADDITETFDDFRAEEALRLFTEMSGHGILSSMDRSPCLTSTSKSSMVDDD</sequence>
<reference evidence="1 2" key="1">
    <citation type="submission" date="2017-09" db="EMBL/GenBank/DDBJ databases">
        <title>Comparative genomics of rhizobia isolated from Phaseolus vulgaris in China.</title>
        <authorList>
            <person name="Tong W."/>
        </authorList>
    </citation>
    <scope>NUCLEOTIDE SEQUENCE [LARGE SCALE GENOMIC DNA]</scope>
    <source>
        <strain evidence="1 2">FH14</strain>
    </source>
</reference>
<comment type="caution">
    <text evidence="1">The sequence shown here is derived from an EMBL/GenBank/DDBJ whole genome shotgun (WGS) entry which is preliminary data.</text>
</comment>